<dbReference type="EMBL" id="MH588547">
    <property type="protein sequence ID" value="AXQ69620.1"/>
    <property type="molecule type" value="Genomic_DNA"/>
</dbReference>
<sequence length="114" mass="13109">MKFIKTDILDHGRASTLRNALGTALERYTEIGKEFEGYLNDYQALDEAGKEAWKARNHWINPRALPDLKTQFERQAADVQDLINWLDGDKFMNEDGDFPKGTEFTIVAGLIRDF</sequence>
<organism evidence="1 3">
    <name type="scientific">Caulobacter phage CcrSC</name>
    <dbReference type="NCBI Taxonomy" id="2283272"/>
    <lineage>
        <taxon>Viruses</taxon>
        <taxon>Duplodnaviria</taxon>
        <taxon>Heunggongvirae</taxon>
        <taxon>Uroviricota</taxon>
        <taxon>Caudoviricetes</taxon>
        <taxon>Jeanschmidtviridae</taxon>
        <taxon>Bertelyvirus</taxon>
        <taxon>Bertelyvirus SC</taxon>
    </lineage>
</organism>
<evidence type="ECO:0000313" key="3">
    <source>
        <dbReference type="Proteomes" id="UP000259683"/>
    </source>
</evidence>
<dbReference type="Proteomes" id="UP000259683">
    <property type="component" value="Segment"/>
</dbReference>
<evidence type="ECO:0000313" key="2">
    <source>
        <dbReference type="EMBL" id="AXQ70120.1"/>
    </source>
</evidence>
<reference evidence="1" key="3">
    <citation type="submission" date="2021-07" db="EMBL/GenBank/DDBJ databases">
        <title>Giant CbK-like Caulobacter bacteriophages have genetically divergent genomes.</title>
        <authorList>
            <person name="Wilson K."/>
            <person name="Ely B."/>
        </authorList>
    </citation>
    <scope>NUCLEOTIDE SEQUENCE</scope>
</reference>
<proteinExistence type="predicted"/>
<accession>A0A385ED78</accession>
<protein>
    <submittedName>
        <fullName evidence="1">Uncharacterized protein</fullName>
    </submittedName>
</protein>
<keyword evidence="3" id="KW-1185">Reference proteome</keyword>
<dbReference type="EMBL" id="MH588547">
    <property type="protein sequence ID" value="AXQ70120.1"/>
    <property type="molecule type" value="Genomic_DNA"/>
</dbReference>
<gene>
    <name evidence="1" type="ORF">CcrSC_gp038</name>
    <name evidence="2" type="ORF">CcrSC_gp538</name>
</gene>
<name>A0A385ED78_9CAUD</name>
<reference evidence="3" key="1">
    <citation type="submission" date="2018-07" db="EMBL/GenBank/DDBJ databases">
        <title>Giant CbK-like Caulobacter bacteriophages have genetically divergent genomes.</title>
        <authorList>
            <person name="Wilson K.M."/>
            <person name="Ely B."/>
        </authorList>
    </citation>
    <scope>NUCLEOTIDE SEQUENCE [LARGE SCALE GENOMIC DNA]</scope>
</reference>
<reference evidence="1" key="2">
    <citation type="submission" date="2018-07" db="EMBL/GenBank/DDBJ databases">
        <authorList>
            <person name="Wilson K.M."/>
            <person name="Ely B."/>
        </authorList>
    </citation>
    <scope>NUCLEOTIDE SEQUENCE</scope>
</reference>
<evidence type="ECO:0000313" key="1">
    <source>
        <dbReference type="EMBL" id="AXQ69620.1"/>
    </source>
</evidence>